<dbReference type="SUPFAM" id="SSF52540">
    <property type="entry name" value="P-loop containing nucleoside triphosphate hydrolases"/>
    <property type="match status" value="1"/>
</dbReference>
<dbReference type="InterPro" id="IPR030378">
    <property type="entry name" value="G_CP_dom"/>
</dbReference>
<dbReference type="InterPro" id="IPR027417">
    <property type="entry name" value="P-loop_NTPase"/>
</dbReference>
<proteinExistence type="predicted"/>
<dbReference type="GO" id="GO:0003924">
    <property type="term" value="F:GTPase activity"/>
    <property type="evidence" value="ECO:0007669"/>
    <property type="project" value="TreeGrafter"/>
</dbReference>
<protein>
    <submittedName>
        <fullName evidence="4">50s ribosomal subunit maturation gtpase rbga</fullName>
    </submittedName>
</protein>
<reference evidence="4" key="1">
    <citation type="journal article" date="2015" name="Proc. Natl. Acad. Sci. U.S.A.">
        <title>Networks of energetic and metabolic interactions define dynamics in microbial communities.</title>
        <authorList>
            <person name="Embree M."/>
            <person name="Liu J.K."/>
            <person name="Al-Bassam M.M."/>
            <person name="Zengler K."/>
        </authorList>
    </citation>
    <scope>NUCLEOTIDE SEQUENCE</scope>
</reference>
<gene>
    <name evidence="4" type="ORF">ASZ90_017973</name>
</gene>
<organism evidence="4">
    <name type="scientific">hydrocarbon metagenome</name>
    <dbReference type="NCBI Taxonomy" id="938273"/>
    <lineage>
        <taxon>unclassified sequences</taxon>
        <taxon>metagenomes</taxon>
        <taxon>ecological metagenomes</taxon>
    </lineage>
</organism>
<dbReference type="EMBL" id="LNQE01001844">
    <property type="protein sequence ID" value="KUG04612.1"/>
    <property type="molecule type" value="Genomic_DNA"/>
</dbReference>
<evidence type="ECO:0000256" key="1">
    <source>
        <dbReference type="ARBA" id="ARBA00022741"/>
    </source>
</evidence>
<dbReference type="Pfam" id="PF01926">
    <property type="entry name" value="MMR_HSR1"/>
    <property type="match status" value="1"/>
</dbReference>
<dbReference type="PIRSF" id="PIRSF006230">
    <property type="entry name" value="MG442"/>
    <property type="match status" value="1"/>
</dbReference>
<keyword evidence="1" id="KW-0547">Nucleotide-binding</keyword>
<sequence>MSINWYPGHMVKARREIEKNLKMVDMVLILLDARAPFSCRNIDLERMASKKSIIMILSKVDLADPSHTRKYVSQFLQEGIPVATINSINSKGSKEVFQVISDTFREQADKMRARGRRVRAVRVMVAGVPNAGKSTFLNCLVGKKVARTGATPGVTRGQQWIRIREDIELMDTPGLMWPKIENETQGKKLALLSIVGENAYQEYEVALFLLEVLKEKNPDILLTKLKLKNIDKANEEILDDISILRGHLLKEGRPDTEKTCKLLLQDFRKGRLGRISLD</sequence>
<feature type="domain" description="CP-type G" evidence="3">
    <location>
        <begin position="13"/>
        <end position="178"/>
    </location>
</feature>
<dbReference type="InterPro" id="IPR016478">
    <property type="entry name" value="GTPase_MTG1"/>
</dbReference>
<dbReference type="InterPro" id="IPR019991">
    <property type="entry name" value="GTP-bd_ribosome_bgen"/>
</dbReference>
<evidence type="ECO:0000256" key="2">
    <source>
        <dbReference type="ARBA" id="ARBA00023134"/>
    </source>
</evidence>
<dbReference type="NCBIfam" id="TIGR03596">
    <property type="entry name" value="GTPase_YlqF"/>
    <property type="match status" value="1"/>
</dbReference>
<accession>A0A0W8E7N5</accession>
<dbReference type="PROSITE" id="PS51721">
    <property type="entry name" value="G_CP"/>
    <property type="match status" value="1"/>
</dbReference>
<evidence type="ECO:0000313" key="4">
    <source>
        <dbReference type="EMBL" id="KUG04612.1"/>
    </source>
</evidence>
<dbReference type="CDD" id="cd01856">
    <property type="entry name" value="YlqF"/>
    <property type="match status" value="1"/>
</dbReference>
<dbReference type="GO" id="GO:0006412">
    <property type="term" value="P:translation"/>
    <property type="evidence" value="ECO:0007669"/>
    <property type="project" value="TreeGrafter"/>
</dbReference>
<dbReference type="Gene3D" id="1.10.1580.10">
    <property type="match status" value="1"/>
</dbReference>
<dbReference type="PANTHER" id="PTHR45782">
    <property type="entry name" value="MITOCHONDRIAL RIBOSOME-ASSOCIATED GTPASE 1"/>
    <property type="match status" value="1"/>
</dbReference>
<comment type="caution">
    <text evidence="4">The sequence shown here is derived from an EMBL/GenBank/DDBJ whole genome shotgun (WGS) entry which is preliminary data.</text>
</comment>
<dbReference type="InterPro" id="IPR023179">
    <property type="entry name" value="GTP-bd_ortho_bundle_sf"/>
</dbReference>
<keyword evidence="2" id="KW-0342">GTP-binding</keyword>
<dbReference type="Gene3D" id="3.40.50.300">
    <property type="entry name" value="P-loop containing nucleotide triphosphate hydrolases"/>
    <property type="match status" value="1"/>
</dbReference>
<dbReference type="InterPro" id="IPR006073">
    <property type="entry name" value="GTP-bd"/>
</dbReference>
<evidence type="ECO:0000259" key="3">
    <source>
        <dbReference type="PROSITE" id="PS51721"/>
    </source>
</evidence>
<name>A0A0W8E7N5_9ZZZZ</name>
<dbReference type="GO" id="GO:0005525">
    <property type="term" value="F:GTP binding"/>
    <property type="evidence" value="ECO:0007669"/>
    <property type="project" value="UniProtKB-KW"/>
</dbReference>
<dbReference type="PANTHER" id="PTHR45782:SF4">
    <property type="entry name" value="MITOCHONDRIAL RIBOSOME-ASSOCIATED GTPASE 1"/>
    <property type="match status" value="1"/>
</dbReference>
<dbReference type="AlphaFoldDB" id="A0A0W8E7N5"/>